<dbReference type="PANTHER" id="PTHR33562">
    <property type="entry name" value="ATILLA, ISOFORM B-RELATED-RELATED"/>
    <property type="match status" value="1"/>
</dbReference>
<comment type="caution">
    <text evidence="4">The sequence shown here is derived from an EMBL/GenBank/DDBJ whole genome shotgun (WGS) entry which is preliminary data.</text>
</comment>
<dbReference type="EMBL" id="CADEPM010000002">
    <property type="protein sequence ID" value="CAB3400357.1"/>
    <property type="molecule type" value="Genomic_DNA"/>
</dbReference>
<evidence type="ECO:0000256" key="1">
    <source>
        <dbReference type="ARBA" id="ARBA00022729"/>
    </source>
</evidence>
<reference evidence="4 5" key="1">
    <citation type="submission" date="2020-04" db="EMBL/GenBank/DDBJ databases">
        <authorList>
            <person name="Laetsch R D."/>
            <person name="Stevens L."/>
            <person name="Kumar S."/>
            <person name="Blaxter L. M."/>
        </authorList>
    </citation>
    <scope>NUCLEOTIDE SEQUENCE [LARGE SCALE GENOMIC DNA]</scope>
</reference>
<feature type="chain" id="PRO_5035778722" evidence="3">
    <location>
        <begin position="19"/>
        <end position="137"/>
    </location>
</feature>
<protein>
    <submittedName>
        <fullName evidence="4">Uncharacterized protein</fullName>
    </submittedName>
</protein>
<evidence type="ECO:0000313" key="5">
    <source>
        <dbReference type="Proteomes" id="UP000494206"/>
    </source>
</evidence>
<dbReference type="GO" id="GO:0030431">
    <property type="term" value="P:sleep"/>
    <property type="evidence" value="ECO:0007669"/>
    <property type="project" value="InterPro"/>
</dbReference>
<sequence length="137" mass="14920">MQKYIILFLAALIAVTSALQCFQCVSNEDSACAVNDESSLAKFKKTCEPLKDGDFKGKAAVGCRKITQSVQSEYSVVRECAYSGGPVDGLKKTGNHGIQLYYYQCENASPDQPCNTVAVKFSAITVVLSILIYCLFH</sequence>
<keyword evidence="2" id="KW-0325">Glycoprotein</keyword>
<dbReference type="Proteomes" id="UP000494206">
    <property type="component" value="Unassembled WGS sequence"/>
</dbReference>
<dbReference type="PANTHER" id="PTHR33562:SF2">
    <property type="entry name" value="PROTEIN QUIVER"/>
    <property type="match status" value="1"/>
</dbReference>
<dbReference type="OrthoDB" id="6420171at2759"/>
<feature type="signal peptide" evidence="3">
    <location>
        <begin position="1"/>
        <end position="18"/>
    </location>
</feature>
<dbReference type="InterPro" id="IPR031424">
    <property type="entry name" value="QVR-like"/>
</dbReference>
<dbReference type="Pfam" id="PF17064">
    <property type="entry name" value="QVR"/>
    <property type="match status" value="1"/>
</dbReference>
<name>A0A8S1ELC6_9PELO</name>
<proteinExistence type="predicted"/>
<keyword evidence="5" id="KW-1185">Reference proteome</keyword>
<gene>
    <name evidence="4" type="ORF">CBOVIS_LOCUS3318</name>
</gene>
<evidence type="ECO:0000256" key="2">
    <source>
        <dbReference type="ARBA" id="ARBA00023180"/>
    </source>
</evidence>
<keyword evidence="1 3" id="KW-0732">Signal</keyword>
<evidence type="ECO:0000256" key="3">
    <source>
        <dbReference type="SAM" id="SignalP"/>
    </source>
</evidence>
<accession>A0A8S1ELC6</accession>
<dbReference type="GO" id="GO:0032222">
    <property type="term" value="P:regulation of synaptic transmission, cholinergic"/>
    <property type="evidence" value="ECO:0007669"/>
    <property type="project" value="InterPro"/>
</dbReference>
<organism evidence="4 5">
    <name type="scientific">Caenorhabditis bovis</name>
    <dbReference type="NCBI Taxonomy" id="2654633"/>
    <lineage>
        <taxon>Eukaryota</taxon>
        <taxon>Metazoa</taxon>
        <taxon>Ecdysozoa</taxon>
        <taxon>Nematoda</taxon>
        <taxon>Chromadorea</taxon>
        <taxon>Rhabditida</taxon>
        <taxon>Rhabditina</taxon>
        <taxon>Rhabditomorpha</taxon>
        <taxon>Rhabditoidea</taxon>
        <taxon>Rhabditidae</taxon>
        <taxon>Peloderinae</taxon>
        <taxon>Caenorhabditis</taxon>
    </lineage>
</organism>
<dbReference type="AlphaFoldDB" id="A0A8S1ELC6"/>
<evidence type="ECO:0000313" key="4">
    <source>
        <dbReference type="EMBL" id="CAB3400357.1"/>
    </source>
</evidence>
<dbReference type="InterPro" id="IPR050975">
    <property type="entry name" value="Sleep_regulator"/>
</dbReference>